<feature type="transmembrane region" description="Helical" evidence="1">
    <location>
        <begin position="20"/>
        <end position="40"/>
    </location>
</feature>
<reference evidence="4" key="2">
    <citation type="submission" date="2015-01" db="EMBL/GenBank/DDBJ databases">
        <title>Evolutionary Origins and Diversification of the Mycorrhizal Mutualists.</title>
        <authorList>
            <consortium name="DOE Joint Genome Institute"/>
            <consortium name="Mycorrhizal Genomics Consortium"/>
            <person name="Kohler A."/>
            <person name="Kuo A."/>
            <person name="Nagy L.G."/>
            <person name="Floudas D."/>
            <person name="Copeland A."/>
            <person name="Barry K.W."/>
            <person name="Cichocki N."/>
            <person name="Veneault-Fourrey C."/>
            <person name="LaButti K."/>
            <person name="Lindquist E.A."/>
            <person name="Lipzen A."/>
            <person name="Lundell T."/>
            <person name="Morin E."/>
            <person name="Murat C."/>
            <person name="Riley R."/>
            <person name="Ohm R."/>
            <person name="Sun H."/>
            <person name="Tunlid A."/>
            <person name="Henrissat B."/>
            <person name="Grigoriev I.V."/>
            <person name="Hibbett D.S."/>
            <person name="Martin F."/>
        </authorList>
    </citation>
    <scope>NUCLEOTIDE SEQUENCE [LARGE SCALE GENOMIC DNA]</scope>
    <source>
        <strain evidence="4">Foug A</strain>
    </source>
</reference>
<feature type="transmembrane region" description="Helical" evidence="1">
    <location>
        <begin position="208"/>
        <end position="229"/>
    </location>
</feature>
<dbReference type="EMBL" id="KN822188">
    <property type="protein sequence ID" value="KIM53176.1"/>
    <property type="molecule type" value="Genomic_DNA"/>
</dbReference>
<name>A0A0C3DAQ9_9AGAM</name>
<dbReference type="InterPro" id="IPR045339">
    <property type="entry name" value="DUF6534"/>
</dbReference>
<dbReference type="PANTHER" id="PTHR40465">
    <property type="entry name" value="CHROMOSOME 1, WHOLE GENOME SHOTGUN SEQUENCE"/>
    <property type="match status" value="1"/>
</dbReference>
<reference evidence="3 4" key="1">
    <citation type="submission" date="2014-04" db="EMBL/GenBank/DDBJ databases">
        <authorList>
            <consortium name="DOE Joint Genome Institute"/>
            <person name="Kuo A."/>
            <person name="Kohler A."/>
            <person name="Nagy L.G."/>
            <person name="Floudas D."/>
            <person name="Copeland A."/>
            <person name="Barry K.W."/>
            <person name="Cichocki N."/>
            <person name="Veneault-Fourrey C."/>
            <person name="LaButti K."/>
            <person name="Lindquist E.A."/>
            <person name="Lipzen A."/>
            <person name="Lundell T."/>
            <person name="Morin E."/>
            <person name="Murat C."/>
            <person name="Sun H."/>
            <person name="Tunlid A."/>
            <person name="Henrissat B."/>
            <person name="Grigoriev I.V."/>
            <person name="Hibbett D.S."/>
            <person name="Martin F."/>
            <person name="Nordberg H.P."/>
            <person name="Cantor M.N."/>
            <person name="Hua S.X."/>
        </authorList>
    </citation>
    <scope>NUCLEOTIDE SEQUENCE [LARGE SCALE GENOMIC DNA]</scope>
    <source>
        <strain evidence="3 4">Foug A</strain>
    </source>
</reference>
<evidence type="ECO:0000256" key="1">
    <source>
        <dbReference type="SAM" id="Phobius"/>
    </source>
</evidence>
<dbReference type="InParanoid" id="A0A0C3DAQ9"/>
<accession>A0A0C3DAQ9</accession>
<dbReference type="Pfam" id="PF20152">
    <property type="entry name" value="DUF6534"/>
    <property type="match status" value="1"/>
</dbReference>
<keyword evidence="1" id="KW-0812">Transmembrane</keyword>
<feature type="transmembrane region" description="Helical" evidence="1">
    <location>
        <begin position="93"/>
        <end position="113"/>
    </location>
</feature>
<dbReference type="AlphaFoldDB" id="A0A0C3DAQ9"/>
<feature type="transmembrane region" description="Helical" evidence="1">
    <location>
        <begin position="170"/>
        <end position="196"/>
    </location>
</feature>
<feature type="transmembrane region" description="Helical" evidence="1">
    <location>
        <begin position="241"/>
        <end position="260"/>
    </location>
</feature>
<keyword evidence="1" id="KW-0472">Membrane</keyword>
<gene>
    <name evidence="3" type="ORF">SCLCIDRAFT_457164</name>
</gene>
<organism evidence="3 4">
    <name type="scientific">Scleroderma citrinum Foug A</name>
    <dbReference type="NCBI Taxonomy" id="1036808"/>
    <lineage>
        <taxon>Eukaryota</taxon>
        <taxon>Fungi</taxon>
        <taxon>Dikarya</taxon>
        <taxon>Basidiomycota</taxon>
        <taxon>Agaricomycotina</taxon>
        <taxon>Agaricomycetes</taxon>
        <taxon>Agaricomycetidae</taxon>
        <taxon>Boletales</taxon>
        <taxon>Sclerodermatineae</taxon>
        <taxon>Sclerodermataceae</taxon>
        <taxon>Scleroderma</taxon>
    </lineage>
</organism>
<evidence type="ECO:0000259" key="2">
    <source>
        <dbReference type="Pfam" id="PF20152"/>
    </source>
</evidence>
<protein>
    <recommendedName>
        <fullName evidence="2">DUF6534 domain-containing protein</fullName>
    </recommendedName>
</protein>
<evidence type="ECO:0000313" key="3">
    <source>
        <dbReference type="EMBL" id="KIM53176.1"/>
    </source>
</evidence>
<feature type="transmembrane region" description="Helical" evidence="1">
    <location>
        <begin position="146"/>
        <end position="164"/>
    </location>
</feature>
<dbReference type="PANTHER" id="PTHR40465:SF1">
    <property type="entry name" value="DUF6534 DOMAIN-CONTAINING PROTEIN"/>
    <property type="match status" value="1"/>
</dbReference>
<dbReference type="OrthoDB" id="2562493at2759"/>
<sequence length="261" mass="28865">MGTLPDTLESYARVLQGPLIGSFFSMLLYGVGCVQAFFYFQTYPDDLVRLKCLVAIIWILESIHTAFLISFINTCFINGFGNLVVLDRIPWDLLVSFEISFLISFIVNLFFVWRVWIFSEKIWAVGLLVSSSTYDQCMVGLDKSQLLLSTARYVIGTVALALGWESFKDHAYALLAVAMGVAILGDALLALILAYYLRDKRTPSSAHLVAQILAYVVGTGALTSMVIIMDLVSILASPNNLIFIPFGMVLARLYANSALLS</sequence>
<feature type="transmembrane region" description="Helical" evidence="1">
    <location>
        <begin position="52"/>
        <end position="73"/>
    </location>
</feature>
<keyword evidence="1" id="KW-1133">Transmembrane helix</keyword>
<keyword evidence="4" id="KW-1185">Reference proteome</keyword>
<feature type="domain" description="DUF6534" evidence="2">
    <location>
        <begin position="183"/>
        <end position="260"/>
    </location>
</feature>
<dbReference type="HOGENOM" id="CLU_046025_5_2_1"/>
<proteinExistence type="predicted"/>
<dbReference type="Proteomes" id="UP000053989">
    <property type="component" value="Unassembled WGS sequence"/>
</dbReference>
<evidence type="ECO:0000313" key="4">
    <source>
        <dbReference type="Proteomes" id="UP000053989"/>
    </source>
</evidence>